<keyword evidence="3" id="KW-1185">Reference proteome</keyword>
<name>A0A1J7IJW5_9PEZI</name>
<evidence type="ECO:0000313" key="2">
    <source>
        <dbReference type="EMBL" id="OIW27863.1"/>
    </source>
</evidence>
<feature type="chain" id="PRO_5012520879" evidence="1">
    <location>
        <begin position="25"/>
        <end position="84"/>
    </location>
</feature>
<evidence type="ECO:0000256" key="1">
    <source>
        <dbReference type="SAM" id="SignalP"/>
    </source>
</evidence>
<dbReference type="InParanoid" id="A0A1J7IJW5"/>
<accession>A0A1J7IJW5</accession>
<dbReference type="AlphaFoldDB" id="A0A1J7IJW5"/>
<gene>
    <name evidence="2" type="ORF">CONLIGDRAFT_634193</name>
</gene>
<proteinExistence type="predicted"/>
<organism evidence="2 3">
    <name type="scientific">Coniochaeta ligniaria NRRL 30616</name>
    <dbReference type="NCBI Taxonomy" id="1408157"/>
    <lineage>
        <taxon>Eukaryota</taxon>
        <taxon>Fungi</taxon>
        <taxon>Dikarya</taxon>
        <taxon>Ascomycota</taxon>
        <taxon>Pezizomycotina</taxon>
        <taxon>Sordariomycetes</taxon>
        <taxon>Sordariomycetidae</taxon>
        <taxon>Coniochaetales</taxon>
        <taxon>Coniochaetaceae</taxon>
        <taxon>Coniochaeta</taxon>
    </lineage>
</organism>
<dbReference type="EMBL" id="KV875099">
    <property type="protein sequence ID" value="OIW27863.1"/>
    <property type="molecule type" value="Genomic_DNA"/>
</dbReference>
<reference evidence="2 3" key="1">
    <citation type="submission" date="2016-10" db="EMBL/GenBank/DDBJ databases">
        <title>Draft genome sequence of Coniochaeta ligniaria NRRL30616, a lignocellulolytic fungus for bioabatement of inhibitors in plant biomass hydrolysates.</title>
        <authorList>
            <consortium name="DOE Joint Genome Institute"/>
            <person name="Jimenez D.J."/>
            <person name="Hector R.E."/>
            <person name="Riley R."/>
            <person name="Sun H."/>
            <person name="Grigoriev I.V."/>
            <person name="Van Elsas J.D."/>
            <person name="Nichols N.N."/>
        </authorList>
    </citation>
    <scope>NUCLEOTIDE SEQUENCE [LARGE SCALE GENOMIC DNA]</scope>
    <source>
        <strain evidence="2 3">NRRL 30616</strain>
    </source>
</reference>
<evidence type="ECO:0000313" key="3">
    <source>
        <dbReference type="Proteomes" id="UP000182658"/>
    </source>
</evidence>
<protein>
    <submittedName>
        <fullName evidence="2">Uncharacterized protein</fullName>
    </submittedName>
</protein>
<dbReference type="Proteomes" id="UP000182658">
    <property type="component" value="Unassembled WGS sequence"/>
</dbReference>
<sequence length="84" mass="9086">MRLSWFTSILTAIYFLFMLLPVDPFSPAVAPLRSTGIYTCAAAAGLDCLCHILTYHFGAEERGCVPLAATVGTGVLVLRLAMFM</sequence>
<feature type="signal peptide" evidence="1">
    <location>
        <begin position="1"/>
        <end position="24"/>
    </location>
</feature>
<keyword evidence="1" id="KW-0732">Signal</keyword>